<dbReference type="RefSeq" id="WP_166507803.1">
    <property type="nucleotide sequence ID" value="NZ_CP043026.1"/>
</dbReference>
<protein>
    <submittedName>
        <fullName evidence="8">Selenide, water dikinase</fullName>
    </submittedName>
</protein>
<dbReference type="GO" id="GO:0005737">
    <property type="term" value="C:cytoplasm"/>
    <property type="evidence" value="ECO:0007669"/>
    <property type="project" value="TreeGrafter"/>
</dbReference>
<feature type="domain" description="PurM-like C-terminal" evidence="7">
    <location>
        <begin position="153"/>
        <end position="326"/>
    </location>
</feature>
<evidence type="ECO:0000256" key="4">
    <source>
        <dbReference type="ARBA" id="ARBA00022840"/>
    </source>
</evidence>
<name>A0A5B9Y2W4_9MOLU</name>
<keyword evidence="1" id="KW-0808">Transferase</keyword>
<evidence type="ECO:0000259" key="7">
    <source>
        <dbReference type="Pfam" id="PF02769"/>
    </source>
</evidence>
<dbReference type="KEGG" id="schi:SCHIN_v1c02110"/>
<dbReference type="SUPFAM" id="SSF56042">
    <property type="entry name" value="PurM C-terminal domain-like"/>
    <property type="match status" value="1"/>
</dbReference>
<dbReference type="Pfam" id="PF02769">
    <property type="entry name" value="AIRS_C"/>
    <property type="match status" value="1"/>
</dbReference>
<organism evidence="8 9">
    <name type="scientific">Spiroplasma chinense</name>
    <dbReference type="NCBI Taxonomy" id="216932"/>
    <lineage>
        <taxon>Bacteria</taxon>
        <taxon>Bacillati</taxon>
        <taxon>Mycoplasmatota</taxon>
        <taxon>Mollicutes</taxon>
        <taxon>Entomoplasmatales</taxon>
        <taxon>Spiroplasmataceae</taxon>
        <taxon>Spiroplasma</taxon>
    </lineage>
</organism>
<keyword evidence="9" id="KW-1185">Reference proteome</keyword>
<keyword evidence="2" id="KW-0547">Nucleotide-binding</keyword>
<dbReference type="InterPro" id="IPR036676">
    <property type="entry name" value="PurM-like_C_sf"/>
</dbReference>
<dbReference type="PANTHER" id="PTHR10256">
    <property type="entry name" value="SELENIDE, WATER DIKINASE"/>
    <property type="match status" value="1"/>
</dbReference>
<evidence type="ECO:0000313" key="8">
    <source>
        <dbReference type="EMBL" id="QEH61408.1"/>
    </source>
</evidence>
<dbReference type="Gene3D" id="3.30.1330.10">
    <property type="entry name" value="PurM-like, N-terminal domain"/>
    <property type="match status" value="1"/>
</dbReference>
<dbReference type="NCBIfam" id="TIGR00476">
    <property type="entry name" value="selD"/>
    <property type="match status" value="1"/>
</dbReference>
<dbReference type="SUPFAM" id="SSF55326">
    <property type="entry name" value="PurM N-terminal domain-like"/>
    <property type="match status" value="1"/>
</dbReference>
<dbReference type="GO" id="GO:0005524">
    <property type="term" value="F:ATP binding"/>
    <property type="evidence" value="ECO:0007669"/>
    <property type="project" value="UniProtKB-KW"/>
</dbReference>
<dbReference type="Proteomes" id="UP000323144">
    <property type="component" value="Chromosome"/>
</dbReference>
<keyword evidence="5" id="KW-0711">Selenium</keyword>
<dbReference type="EMBL" id="CP043026">
    <property type="protein sequence ID" value="QEH61408.1"/>
    <property type="molecule type" value="Genomic_DNA"/>
</dbReference>
<feature type="domain" description="PurM-like N-terminal" evidence="6">
    <location>
        <begin position="34"/>
        <end position="140"/>
    </location>
</feature>
<dbReference type="GO" id="GO:0016260">
    <property type="term" value="P:selenocysteine biosynthetic process"/>
    <property type="evidence" value="ECO:0007669"/>
    <property type="project" value="TreeGrafter"/>
</dbReference>
<sequence>MNNINCMGGCSAKLDNKRLQKILKLSNSSLKNNEDCSIYDLGNGTSLVESIDYFPQISDSYYIYGQITACNSISDIYAMGATPKFALSVLTVTNEMSDEEIAEIIKGMISILNPLDIRIEGGHTIITNDLICGLSVTGFVNNKDLKQNNTPNIGDVIVLSKPLGFGTIIAAKTVDMVDTKDYKEALKWMTTPNKEASLIAVKYNFSALTDVTGFGLAGHLLEMMGSSYCAQIAIENLPIVGNALQYLDQYFLNGAIANNRRNYKDEISFSFKPSFGQKEIFFDPQTSGGLLGTVDSETWANMDEESKKCFWQIGVVGNKREKAIEVND</sequence>
<keyword evidence="3 8" id="KW-0418">Kinase</keyword>
<accession>A0A5B9Y2W4</accession>
<evidence type="ECO:0000256" key="5">
    <source>
        <dbReference type="ARBA" id="ARBA00023266"/>
    </source>
</evidence>
<keyword evidence="4" id="KW-0067">ATP-binding</keyword>
<dbReference type="Pfam" id="PF00586">
    <property type="entry name" value="AIRS"/>
    <property type="match status" value="1"/>
</dbReference>
<evidence type="ECO:0000256" key="1">
    <source>
        <dbReference type="ARBA" id="ARBA00022679"/>
    </source>
</evidence>
<reference evidence="8 9" key="1">
    <citation type="submission" date="2019-08" db="EMBL/GenBank/DDBJ databases">
        <title>Complete genome sequence of Spiroplasma chinense CCH (DSM 19755).</title>
        <authorList>
            <person name="Shen H.-Y."/>
            <person name="Lin Y.-C."/>
            <person name="Chou L."/>
            <person name="Kuo C.-H."/>
        </authorList>
    </citation>
    <scope>NUCLEOTIDE SEQUENCE [LARGE SCALE GENOMIC DNA]</scope>
    <source>
        <strain evidence="8 9">CCH</strain>
    </source>
</reference>
<dbReference type="InterPro" id="IPR036921">
    <property type="entry name" value="PurM-like_N_sf"/>
</dbReference>
<dbReference type="PANTHER" id="PTHR10256:SF0">
    <property type="entry name" value="INACTIVE SELENIDE, WATER DIKINASE-LIKE PROTEIN-RELATED"/>
    <property type="match status" value="1"/>
</dbReference>
<dbReference type="InterPro" id="IPR010918">
    <property type="entry name" value="PurM-like_C_dom"/>
</dbReference>
<dbReference type="Gene3D" id="3.90.650.10">
    <property type="entry name" value="PurM-like C-terminal domain"/>
    <property type="match status" value="1"/>
</dbReference>
<gene>
    <name evidence="8" type="primary">selD</name>
    <name evidence="8" type="ORF">SCHIN_v1c02110</name>
</gene>
<evidence type="ECO:0000256" key="3">
    <source>
        <dbReference type="ARBA" id="ARBA00022777"/>
    </source>
</evidence>
<dbReference type="AlphaFoldDB" id="A0A5B9Y2W4"/>
<dbReference type="GO" id="GO:0004756">
    <property type="term" value="F:selenide, water dikinase activity"/>
    <property type="evidence" value="ECO:0007669"/>
    <property type="project" value="TreeGrafter"/>
</dbReference>
<dbReference type="InterPro" id="IPR004536">
    <property type="entry name" value="SPS/SelD"/>
</dbReference>
<proteinExistence type="predicted"/>
<dbReference type="InterPro" id="IPR016188">
    <property type="entry name" value="PurM-like_N"/>
</dbReference>
<evidence type="ECO:0000256" key="2">
    <source>
        <dbReference type="ARBA" id="ARBA00022741"/>
    </source>
</evidence>
<evidence type="ECO:0000259" key="6">
    <source>
        <dbReference type="Pfam" id="PF00586"/>
    </source>
</evidence>
<evidence type="ECO:0000313" key="9">
    <source>
        <dbReference type="Proteomes" id="UP000323144"/>
    </source>
</evidence>